<evidence type="ECO:0000256" key="6">
    <source>
        <dbReference type="ARBA" id="ARBA00023237"/>
    </source>
</evidence>
<keyword evidence="5 7" id="KW-0472">Membrane</keyword>
<name>A0ABT8WKU7_9FLAO</name>
<dbReference type="InterPro" id="IPR036942">
    <property type="entry name" value="Beta-barrel_TonB_sf"/>
</dbReference>
<feature type="domain" description="TonB-dependent receptor plug" evidence="8">
    <location>
        <begin position="203"/>
        <end position="301"/>
    </location>
</feature>
<evidence type="ECO:0000256" key="7">
    <source>
        <dbReference type="PROSITE-ProRule" id="PRU01360"/>
    </source>
</evidence>
<dbReference type="InterPro" id="IPR023997">
    <property type="entry name" value="TonB-dep_OMP_SusC/RagA_CS"/>
</dbReference>
<dbReference type="InterPro" id="IPR008969">
    <property type="entry name" value="CarboxyPept-like_regulatory"/>
</dbReference>
<proteinExistence type="inferred from homology"/>
<keyword evidence="6 7" id="KW-0998">Cell outer membrane</keyword>
<keyword evidence="4 7" id="KW-0812">Transmembrane</keyword>
<organism evidence="9 10">
    <name type="scientific">Flavivirga jejuensis</name>
    <dbReference type="NCBI Taxonomy" id="870487"/>
    <lineage>
        <taxon>Bacteria</taxon>
        <taxon>Pseudomonadati</taxon>
        <taxon>Bacteroidota</taxon>
        <taxon>Flavobacteriia</taxon>
        <taxon>Flavobacteriales</taxon>
        <taxon>Flavobacteriaceae</taxon>
        <taxon>Flavivirga</taxon>
    </lineage>
</organism>
<dbReference type="Gene3D" id="2.60.40.1120">
    <property type="entry name" value="Carboxypeptidase-like, regulatory domain"/>
    <property type="match status" value="1"/>
</dbReference>
<comment type="subcellular location">
    <subcellularLocation>
        <location evidence="1 7">Cell outer membrane</location>
        <topology evidence="1 7">Multi-pass membrane protein</topology>
    </subcellularLocation>
</comment>
<keyword evidence="10" id="KW-1185">Reference proteome</keyword>
<dbReference type="RefSeq" id="WP_303300923.1">
    <property type="nucleotide sequence ID" value="NZ_BAABDA010000051.1"/>
</dbReference>
<sequence>MRTALLLFCSTVFSFTSIDVISQNAKIVINEDKTVTVDQIFDILQAQTDYTFIYRSDMFKDFPAVHLKKSIIKANDLLLHAISNDDYSFELLEDNTIVVEKKSDVSKVIQEKITGQVTDEAGIPLPGVTIAVKGTNKGVITDFDGSYSIAVSSTKTVLVFTSLGFEPQEIMVEGKTVINVIMKESLNELDEIIVTGYQTISRERSTGSYSTVNSKKIESKVQTNILARLEGAIAGFSLYRGTPVIRGTATLNASTLPVVVVDGAPFEGDLESINPNEIKSVTVLKDATAASIYGVRSTNGVIVITTKGGVVGKPVFNYASTLQVTPLPDRSYSNLMSSSEFIDYQMYIFDEALSGSRQNSRLEVNEVNKLLYTREDGEITEAFFNSEIERLRGLDGYSQVEDELLNDRITQQHNLSLRGGSEKHQYAVSLNFQNTGSYEKDRSVDKIGMTIKNNFQLADWLELDTGVIGSYNSYDNNVGVSGLTLIGASRLPYEMLKDDNGNAVRWEDYKSFEEVDRLIGVGLLDESYYALNQLDTRTQTYKNPYVNLNIGAKIDFTESLNLEVRAQTEISRSSLTDYSSIENIQVSRLINNAAQIDSNGIITYNIPEGGQVTETFGESYSSTIKAQLNYAKVFKDKHDINLLFGAEKRKIINGQKGYKRYGYDPDNFSYTNIDEVGLSSGIFGAQIPPYGYFRYASVVPETFEDENRYVSFYGNGSYMFDDKLGVNASIRMDQSNLFGTDPKYQYVPLWSVGASYRFNTESSSWLDRLKVRATYGINGNVAKDVGPFIFTQVGSVNNYITNEKQAYVLSPPNRSLRWEKTNTTNFGIDYSLFSNKISGSIDVYNKNTTDVLGNVNTDPTLGWASVLKNYASINNKGIEFQINSQNIANKNFKWNTNLLFSYNKNEITHLVHTGQSVYNQVIGLQQLVGQPMNSLYSIRYAGLNDEGAPTAYKKDGSIVNSLEGLEIEDLVNSGTYTPPYHASFSNSITYKQFDFSFLIVYYGGHVQRDVAAGFYPTFTNPYTFNTNLDRIHANYWKQPGDEANIYTSPAHLSGTGDSVRPLWEYADLHVQKADYAKLRNISLAYNLPQSFLEASKITNAKLVFDVQNPLSWNNNRNNLDPEAWTDQGSRGTAIMPTYTFGINLNF</sequence>
<reference evidence="9" key="1">
    <citation type="submission" date="2023-07" db="EMBL/GenBank/DDBJ databases">
        <title>Two novel species in the genus Flavivirga.</title>
        <authorList>
            <person name="Kwon K."/>
        </authorList>
    </citation>
    <scope>NUCLEOTIDE SEQUENCE</scope>
    <source>
        <strain evidence="9">KACC 14158</strain>
    </source>
</reference>
<gene>
    <name evidence="9" type="ORF">Q4Q40_06235</name>
</gene>
<accession>A0ABT8WKU7</accession>
<dbReference type="NCBIfam" id="TIGR04057">
    <property type="entry name" value="SusC_RagA_signa"/>
    <property type="match status" value="1"/>
</dbReference>
<dbReference type="Gene3D" id="2.40.170.20">
    <property type="entry name" value="TonB-dependent receptor, beta-barrel domain"/>
    <property type="match status" value="1"/>
</dbReference>
<dbReference type="Pfam" id="PF13715">
    <property type="entry name" value="CarbopepD_reg_2"/>
    <property type="match status" value="1"/>
</dbReference>
<evidence type="ECO:0000256" key="1">
    <source>
        <dbReference type="ARBA" id="ARBA00004571"/>
    </source>
</evidence>
<evidence type="ECO:0000313" key="9">
    <source>
        <dbReference type="EMBL" id="MDO5973777.1"/>
    </source>
</evidence>
<evidence type="ECO:0000256" key="3">
    <source>
        <dbReference type="ARBA" id="ARBA00022452"/>
    </source>
</evidence>
<dbReference type="Pfam" id="PF07715">
    <property type="entry name" value="Plug"/>
    <property type="match status" value="1"/>
</dbReference>
<dbReference type="EMBL" id="JAUOEL010000002">
    <property type="protein sequence ID" value="MDO5973777.1"/>
    <property type="molecule type" value="Genomic_DNA"/>
</dbReference>
<dbReference type="Gene3D" id="2.170.130.10">
    <property type="entry name" value="TonB-dependent receptor, plug domain"/>
    <property type="match status" value="1"/>
</dbReference>
<comment type="caution">
    <text evidence="9">The sequence shown here is derived from an EMBL/GenBank/DDBJ whole genome shotgun (WGS) entry which is preliminary data.</text>
</comment>
<dbReference type="InterPro" id="IPR023996">
    <property type="entry name" value="TonB-dep_OMP_SusC/RagA"/>
</dbReference>
<evidence type="ECO:0000313" key="10">
    <source>
        <dbReference type="Proteomes" id="UP001176806"/>
    </source>
</evidence>
<keyword evidence="3 7" id="KW-1134">Transmembrane beta strand</keyword>
<dbReference type="NCBIfam" id="TIGR04056">
    <property type="entry name" value="OMP_RagA_SusC"/>
    <property type="match status" value="1"/>
</dbReference>
<dbReference type="InterPro" id="IPR012910">
    <property type="entry name" value="Plug_dom"/>
</dbReference>
<keyword evidence="2 7" id="KW-0813">Transport</keyword>
<evidence type="ECO:0000256" key="5">
    <source>
        <dbReference type="ARBA" id="ARBA00023136"/>
    </source>
</evidence>
<dbReference type="SUPFAM" id="SSF56935">
    <property type="entry name" value="Porins"/>
    <property type="match status" value="1"/>
</dbReference>
<dbReference type="InterPro" id="IPR039426">
    <property type="entry name" value="TonB-dep_rcpt-like"/>
</dbReference>
<dbReference type="SUPFAM" id="SSF49464">
    <property type="entry name" value="Carboxypeptidase regulatory domain-like"/>
    <property type="match status" value="1"/>
</dbReference>
<evidence type="ECO:0000256" key="4">
    <source>
        <dbReference type="ARBA" id="ARBA00022692"/>
    </source>
</evidence>
<dbReference type="Proteomes" id="UP001176806">
    <property type="component" value="Unassembled WGS sequence"/>
</dbReference>
<evidence type="ECO:0000259" key="8">
    <source>
        <dbReference type="Pfam" id="PF07715"/>
    </source>
</evidence>
<protein>
    <submittedName>
        <fullName evidence="9">SusC/RagA family TonB-linked outer membrane protein</fullName>
    </submittedName>
</protein>
<dbReference type="PROSITE" id="PS52016">
    <property type="entry name" value="TONB_DEPENDENT_REC_3"/>
    <property type="match status" value="1"/>
</dbReference>
<dbReference type="InterPro" id="IPR037066">
    <property type="entry name" value="Plug_dom_sf"/>
</dbReference>
<evidence type="ECO:0000256" key="2">
    <source>
        <dbReference type="ARBA" id="ARBA00022448"/>
    </source>
</evidence>
<comment type="similarity">
    <text evidence="7">Belongs to the TonB-dependent receptor family.</text>
</comment>